<keyword evidence="4" id="KW-1185">Reference proteome</keyword>
<sequence>MWNPGPPGQQQPGHPVQYGNPGPLAPPAPIAKRPNNVTTTLAAIVALFAAALVGLGIVDMAVNGALIFILSMKAGPLSFMFTLLTLVRFPCLGLGGLLLALGKRAGQVLVLVGAATGLVTVTVTVMMFGLPPLAHNATIQMLAHVVLGIAVMVLALLPQTIRYLADKRAQASGAPAFIPAGPPTGPGMPQGYGPQPGMAQPGAYGQPGGFPQPPQAPGYGHPPQGWSG</sequence>
<gene>
    <name evidence="3" type="ORF">SAMN05444320_11012</name>
</gene>
<dbReference type="EMBL" id="FQVN01000010">
    <property type="protein sequence ID" value="SHG55043.1"/>
    <property type="molecule type" value="Genomic_DNA"/>
</dbReference>
<organism evidence="3 4">
    <name type="scientific">Streptoalloteichus hindustanus</name>
    <dbReference type="NCBI Taxonomy" id="2017"/>
    <lineage>
        <taxon>Bacteria</taxon>
        <taxon>Bacillati</taxon>
        <taxon>Actinomycetota</taxon>
        <taxon>Actinomycetes</taxon>
        <taxon>Pseudonocardiales</taxon>
        <taxon>Pseudonocardiaceae</taxon>
        <taxon>Streptoalloteichus</taxon>
    </lineage>
</organism>
<dbReference type="Proteomes" id="UP000184501">
    <property type="component" value="Unassembled WGS sequence"/>
</dbReference>
<name>A0A1M5KSA5_STRHI</name>
<accession>A0A1M5KSA5</accession>
<feature type="region of interest" description="Disordered" evidence="1">
    <location>
        <begin position="175"/>
        <end position="228"/>
    </location>
</feature>
<feature type="transmembrane region" description="Helical" evidence="2">
    <location>
        <begin position="137"/>
        <end position="157"/>
    </location>
</feature>
<reference evidence="3 4" key="1">
    <citation type="submission" date="2016-11" db="EMBL/GenBank/DDBJ databases">
        <authorList>
            <person name="Jaros S."/>
            <person name="Januszkiewicz K."/>
            <person name="Wedrychowicz H."/>
        </authorList>
    </citation>
    <scope>NUCLEOTIDE SEQUENCE [LARGE SCALE GENOMIC DNA]</scope>
    <source>
        <strain evidence="3 4">DSM 44523</strain>
    </source>
</reference>
<proteinExistence type="predicted"/>
<feature type="compositionally biased region" description="Low complexity" evidence="1">
    <location>
        <begin position="187"/>
        <end position="204"/>
    </location>
</feature>
<evidence type="ECO:0000313" key="3">
    <source>
        <dbReference type="EMBL" id="SHG55043.1"/>
    </source>
</evidence>
<feature type="transmembrane region" description="Helical" evidence="2">
    <location>
        <begin position="77"/>
        <end position="101"/>
    </location>
</feature>
<feature type="transmembrane region" description="Helical" evidence="2">
    <location>
        <begin position="108"/>
        <end position="131"/>
    </location>
</feature>
<evidence type="ECO:0000256" key="2">
    <source>
        <dbReference type="SAM" id="Phobius"/>
    </source>
</evidence>
<feature type="compositionally biased region" description="Low complexity" evidence="1">
    <location>
        <begin position="10"/>
        <end position="19"/>
    </location>
</feature>
<keyword evidence="2" id="KW-0472">Membrane</keyword>
<protein>
    <submittedName>
        <fullName evidence="3">Uncharacterized protein</fullName>
    </submittedName>
</protein>
<feature type="region of interest" description="Disordered" evidence="1">
    <location>
        <begin position="1"/>
        <end position="20"/>
    </location>
</feature>
<dbReference type="AlphaFoldDB" id="A0A1M5KSA5"/>
<keyword evidence="2" id="KW-1133">Transmembrane helix</keyword>
<evidence type="ECO:0000256" key="1">
    <source>
        <dbReference type="SAM" id="MobiDB-lite"/>
    </source>
</evidence>
<feature type="transmembrane region" description="Helical" evidence="2">
    <location>
        <begin position="41"/>
        <end position="71"/>
    </location>
</feature>
<evidence type="ECO:0000313" key="4">
    <source>
        <dbReference type="Proteomes" id="UP000184501"/>
    </source>
</evidence>
<keyword evidence="2" id="KW-0812">Transmembrane</keyword>
<dbReference type="RefSeq" id="WP_143174393.1">
    <property type="nucleotide sequence ID" value="NZ_FQVN01000010.1"/>
</dbReference>